<dbReference type="Pfam" id="PF01636">
    <property type="entry name" value="APH"/>
    <property type="match status" value="1"/>
</dbReference>
<dbReference type="SUPFAM" id="SSF56112">
    <property type="entry name" value="Protein kinase-like (PK-like)"/>
    <property type="match status" value="1"/>
</dbReference>
<gene>
    <name evidence="2" type="ORF">HNR44_003242</name>
</gene>
<sequence length="419" mass="49748">MLLKFIVLSKDQNRLLLDQNQGRYAWPSVHCETTHVAVTSHIYDFFLAKYHLKVNVLRCFLQDGNLRIYEVEALDDDHRRFWVDASLVMELVDSGERKEFAEWLTKVSDRAIPWFQPGWRQEMEMWVREQIPSRIITFEQVRSWERSALFKIHTKQENYYFKAVPEVFSHEPSVQNFIAELYPSYVPEVIVQDIEKNSYMMRELEGGLLGESDQRIHWKRALQQMVTIQRQSIYDNRELQKLACPVRPMKEVLTNHLPIALDELVTNFRIPREHYTSLKESIPSMMAHVHALEHSNLPLALDHGDFFGGNIIVQDGQPLIYDWSDSSLTHPFLSVIVFLDEVKELFSEDFRNQLLGVYLDNWRAFDTYPRLQKEFHLVHVLAPLFYLTVHQRYIFPAFKDNIEHQQIIDHYVDQWLANI</sequence>
<dbReference type="RefSeq" id="WP_184405300.1">
    <property type="nucleotide sequence ID" value="NZ_JACHHJ010000005.1"/>
</dbReference>
<accession>A0A841Q2R7</accession>
<evidence type="ECO:0000259" key="1">
    <source>
        <dbReference type="Pfam" id="PF01636"/>
    </source>
</evidence>
<dbReference type="AlphaFoldDB" id="A0A841Q2R7"/>
<dbReference type="InterPro" id="IPR011009">
    <property type="entry name" value="Kinase-like_dom_sf"/>
</dbReference>
<feature type="domain" description="Aminoglycoside phosphotransferase" evidence="1">
    <location>
        <begin position="176"/>
        <end position="365"/>
    </location>
</feature>
<dbReference type="EMBL" id="JACHHJ010000005">
    <property type="protein sequence ID" value="MBB6451248.1"/>
    <property type="molecule type" value="Genomic_DNA"/>
</dbReference>
<name>A0A841Q2R7_9BACL</name>
<evidence type="ECO:0000313" key="3">
    <source>
        <dbReference type="Proteomes" id="UP000568839"/>
    </source>
</evidence>
<comment type="caution">
    <text evidence="2">The sequence shown here is derived from an EMBL/GenBank/DDBJ whole genome shotgun (WGS) entry which is preliminary data.</text>
</comment>
<evidence type="ECO:0000313" key="2">
    <source>
        <dbReference type="EMBL" id="MBB6451248.1"/>
    </source>
</evidence>
<protein>
    <recommendedName>
        <fullName evidence="1">Aminoglycoside phosphotransferase domain-containing protein</fullName>
    </recommendedName>
</protein>
<dbReference type="InterPro" id="IPR002575">
    <property type="entry name" value="Aminoglycoside_PTrfase"/>
</dbReference>
<dbReference type="Proteomes" id="UP000568839">
    <property type="component" value="Unassembled WGS sequence"/>
</dbReference>
<organism evidence="2 3">
    <name type="scientific">Geomicrobium halophilum</name>
    <dbReference type="NCBI Taxonomy" id="549000"/>
    <lineage>
        <taxon>Bacteria</taxon>
        <taxon>Bacillati</taxon>
        <taxon>Bacillota</taxon>
        <taxon>Bacilli</taxon>
        <taxon>Bacillales</taxon>
        <taxon>Geomicrobium</taxon>
    </lineage>
</organism>
<reference evidence="2 3" key="1">
    <citation type="submission" date="2020-08" db="EMBL/GenBank/DDBJ databases">
        <title>Genomic Encyclopedia of Type Strains, Phase IV (KMG-IV): sequencing the most valuable type-strain genomes for metagenomic binning, comparative biology and taxonomic classification.</title>
        <authorList>
            <person name="Goeker M."/>
        </authorList>
    </citation>
    <scope>NUCLEOTIDE SEQUENCE [LARGE SCALE GENOMIC DNA]</scope>
    <source>
        <strain evidence="2 3">DSM 21769</strain>
    </source>
</reference>
<keyword evidence="3" id="KW-1185">Reference proteome</keyword>
<proteinExistence type="predicted"/>